<dbReference type="PROSITE" id="PS00973">
    <property type="entry name" value="USP_2"/>
    <property type="match status" value="1"/>
</dbReference>
<feature type="compositionally biased region" description="Basic and acidic residues" evidence="14">
    <location>
        <begin position="916"/>
        <end position="927"/>
    </location>
</feature>
<dbReference type="Gene3D" id="3.90.70.10">
    <property type="entry name" value="Cysteine proteinases"/>
    <property type="match status" value="1"/>
</dbReference>
<dbReference type="EC" id="3.4.19.12" evidence="4"/>
<keyword evidence="7" id="KW-0378">Hydrolase</keyword>
<keyword evidence="6" id="KW-0833">Ubl conjugation pathway</keyword>
<evidence type="ECO:0000256" key="4">
    <source>
        <dbReference type="ARBA" id="ARBA00012759"/>
    </source>
</evidence>
<evidence type="ECO:0000256" key="5">
    <source>
        <dbReference type="ARBA" id="ARBA00022670"/>
    </source>
</evidence>
<dbReference type="Pfam" id="PF00443">
    <property type="entry name" value="UCH"/>
    <property type="match status" value="1"/>
</dbReference>
<feature type="region of interest" description="Disordered" evidence="14">
    <location>
        <begin position="1018"/>
        <end position="1094"/>
    </location>
</feature>
<feature type="compositionally biased region" description="Basic and acidic residues" evidence="14">
    <location>
        <begin position="788"/>
        <end position="831"/>
    </location>
</feature>
<keyword evidence="8" id="KW-0788">Thiol protease</keyword>
<evidence type="ECO:0000256" key="10">
    <source>
        <dbReference type="ARBA" id="ARBA00041300"/>
    </source>
</evidence>
<reference evidence="17" key="1">
    <citation type="submission" date="2025-08" db="UniProtKB">
        <authorList>
            <consortium name="RefSeq"/>
        </authorList>
    </citation>
    <scope>IDENTIFICATION</scope>
    <source>
        <tissue evidence="17">Muscle</tissue>
    </source>
</reference>
<feature type="compositionally biased region" description="Basic and acidic residues" evidence="14">
    <location>
        <begin position="1048"/>
        <end position="1078"/>
    </location>
</feature>
<evidence type="ECO:0000256" key="13">
    <source>
        <dbReference type="ARBA" id="ARBA00043009"/>
    </source>
</evidence>
<feature type="compositionally biased region" description="Basic and acidic residues" evidence="14">
    <location>
        <begin position="874"/>
        <end position="892"/>
    </location>
</feature>
<comment type="subcellular location">
    <subcellularLocation>
        <location evidence="2">Nucleus</location>
        <location evidence="2">Nucleolus</location>
    </subcellularLocation>
</comment>
<comment type="similarity">
    <text evidence="3">Belongs to the peptidase C19 family.</text>
</comment>
<comment type="catalytic activity">
    <reaction evidence="1">
        <text>Thiol-dependent hydrolysis of ester, thioester, amide, peptide and isopeptide bonds formed by the C-terminal Gly of ubiquitin (a 76-residue protein attached to proteins as an intracellular targeting signal).</text>
        <dbReference type="EC" id="3.4.19.12"/>
    </reaction>
</comment>
<evidence type="ECO:0000256" key="12">
    <source>
        <dbReference type="ARBA" id="ARBA00042420"/>
    </source>
</evidence>
<feature type="compositionally biased region" description="Polar residues" evidence="14">
    <location>
        <begin position="1170"/>
        <end position="1192"/>
    </location>
</feature>
<evidence type="ECO:0000256" key="2">
    <source>
        <dbReference type="ARBA" id="ARBA00004604"/>
    </source>
</evidence>
<feature type="compositionally biased region" description="Polar residues" evidence="14">
    <location>
        <begin position="1212"/>
        <end position="1221"/>
    </location>
</feature>
<dbReference type="InterPro" id="IPR038765">
    <property type="entry name" value="Papain-like_cys_pep_sf"/>
</dbReference>
<organism evidence="16 17">
    <name type="scientific">Limulus polyphemus</name>
    <name type="common">Atlantic horseshoe crab</name>
    <dbReference type="NCBI Taxonomy" id="6850"/>
    <lineage>
        <taxon>Eukaryota</taxon>
        <taxon>Metazoa</taxon>
        <taxon>Ecdysozoa</taxon>
        <taxon>Arthropoda</taxon>
        <taxon>Chelicerata</taxon>
        <taxon>Merostomata</taxon>
        <taxon>Xiphosura</taxon>
        <taxon>Limulidae</taxon>
        <taxon>Limulus</taxon>
    </lineage>
</organism>
<dbReference type="InterPro" id="IPR050164">
    <property type="entry name" value="Peptidase_C19"/>
</dbReference>
<gene>
    <name evidence="17" type="primary">LOC106457079</name>
</gene>
<evidence type="ECO:0000256" key="14">
    <source>
        <dbReference type="SAM" id="MobiDB-lite"/>
    </source>
</evidence>
<proteinExistence type="inferred from homology"/>
<feature type="region of interest" description="Disordered" evidence="14">
    <location>
        <begin position="1170"/>
        <end position="1237"/>
    </location>
</feature>
<dbReference type="Proteomes" id="UP000694941">
    <property type="component" value="Unplaced"/>
</dbReference>
<feature type="compositionally biased region" description="Basic residues" evidence="14">
    <location>
        <begin position="1035"/>
        <end position="1047"/>
    </location>
</feature>
<evidence type="ECO:0000313" key="16">
    <source>
        <dbReference type="Proteomes" id="UP000694941"/>
    </source>
</evidence>
<feature type="region of interest" description="Disordered" evidence="14">
    <location>
        <begin position="857"/>
        <end position="967"/>
    </location>
</feature>
<feature type="region of interest" description="Disordered" evidence="14">
    <location>
        <begin position="534"/>
        <end position="576"/>
    </location>
</feature>
<feature type="compositionally biased region" description="Low complexity" evidence="14">
    <location>
        <begin position="462"/>
        <end position="477"/>
    </location>
</feature>
<feature type="compositionally biased region" description="Acidic residues" evidence="14">
    <location>
        <begin position="1079"/>
        <end position="1091"/>
    </location>
</feature>
<dbReference type="InterPro" id="IPR028889">
    <property type="entry name" value="USP"/>
</dbReference>
<feature type="domain" description="USP" evidence="15">
    <location>
        <begin position="126"/>
        <end position="434"/>
    </location>
</feature>
<accession>A0ABM1AZV2</accession>
<evidence type="ECO:0000256" key="11">
    <source>
        <dbReference type="ARBA" id="ARBA00042154"/>
    </source>
</evidence>
<sequence length="1237" mass="140963">MINSPITTSIKNSLNIGKQVSSGSHSSLLMSRVEFTASDNEQSLVAQSLQTKYHHLGAGDTHFNGQIKSSTSVDHNKNSHVKHSNMVNGGGRKLHPPSDGIPPPRIQIHPQNNIHLEWKKIHKIGAGLVNLGNTCFMNTVIQCLTYCPPLANYLLHEDDHSSRCKIMGFCMMCELQKHMKRALDRPGEIIKPLYIYQKLKSIAKHFQFGRQEDAHEFLRYVVDNLWRACLSNYDGNVKLDPSSKETTVVNHIFGGYHRSQVLCLRCRERSNTYDHFMDFILDIKQSVHSLEKALEKFIQPELLQNDNAYKCPKCNMKVSAQKRFTVHRAPNVATFQFKRFDYNRMLGGKITKHVTYPEKLNLRPYMSDTKGIPMVYGLNAVLVHMGSSCNSGHYFCYVRNSNGLWYIMDDARVQQVSLNQVLNQQAYVLFYVKTSFREVKKPHSACLLNHKVSTNVKHSPQRRPVSQSSSDLSSKLSRNTVKQLCGPSVIQAPSNSSINGITNGVSSTKKTLPVPLQQNREKVSFGIRRFPAVLDKKPGTSTSKPISGLVPYTEDSTESSDNEKNVDDGKKPVSVQSNSLHQIHNKGTHSDPVPSHDEAPVVHKDATTVKESNDSVILSNRNNVGLKPANTHLESSSKVKATSTWHVTDTSLHSPSVASGSSNNSVISTTDWNVIDQQDVFNKLKGDRAFPGWTVTCNEKDSAMDKLIPHNSLIERGKPNNPQLSTSCQSSDLNLEVNDQYYEPAVNHPAQPVVSNANTTINSNKQALISDVCVQSSSNVNQDMKTPVNKDREKSKEQNTHSPTNRDFRDQQKSNEWDKSKSEDSKSESKRKCNSKGVFELFPNSSRKLHQPDFFECSEKSSQSVHKKHKSKHRIELEEEREHERAIERKQSDSSSYHRNSKHKNQSFQENHTSSLHKDRDRSDSKYIKASHLQNEKVLKTGGGDDTQFSLNEPTERRTKLNGNQNLLEQSSNYRYDLNDLNNWQQKSDVEQQSVTSRFLGEKQLKHHYIVHDRRRQFKEDYSDSDSSVSIKIPEKRRKLKDNKRKQSKADFSDSSHKKIDQGSKYKEGKVKQFKEDSLDSESSDSYEEEWVEKTKESLEAETRKFKQAEDLNMNMVPSKVWDEDIQVSQDQYKHSASSVRWDGSQKSDVLTELLKCSNKIYGGEVKSWDGNTSHLDQISQSEARQKQQNSDTYDEEYDKGKMKKVKKHSYETTFSSSNPFQKLYNHKRERKDHYSS</sequence>
<dbReference type="CDD" id="cd02661">
    <property type="entry name" value="Peptidase_C19E"/>
    <property type="match status" value="1"/>
</dbReference>
<keyword evidence="5" id="KW-0645">Protease</keyword>
<feature type="region of interest" description="Disordered" evidence="14">
    <location>
        <begin position="778"/>
        <end position="833"/>
    </location>
</feature>
<dbReference type="PANTHER" id="PTHR24006">
    <property type="entry name" value="UBIQUITIN CARBOXYL-TERMINAL HYDROLASE"/>
    <property type="match status" value="1"/>
</dbReference>
<evidence type="ECO:0000256" key="6">
    <source>
        <dbReference type="ARBA" id="ARBA00022786"/>
    </source>
</evidence>
<evidence type="ECO:0000256" key="8">
    <source>
        <dbReference type="ARBA" id="ARBA00022807"/>
    </source>
</evidence>
<dbReference type="GeneID" id="106457079"/>
<feature type="non-terminal residue" evidence="17">
    <location>
        <position position="1237"/>
    </location>
</feature>
<dbReference type="SUPFAM" id="SSF54001">
    <property type="entry name" value="Cysteine proteinases"/>
    <property type="match status" value="1"/>
</dbReference>
<feature type="region of interest" description="Disordered" evidence="14">
    <location>
        <begin position="452"/>
        <end position="477"/>
    </location>
</feature>
<evidence type="ECO:0000256" key="1">
    <source>
        <dbReference type="ARBA" id="ARBA00000707"/>
    </source>
</evidence>
<dbReference type="PROSITE" id="PS50235">
    <property type="entry name" value="USP_3"/>
    <property type="match status" value="1"/>
</dbReference>
<evidence type="ECO:0000256" key="3">
    <source>
        <dbReference type="ARBA" id="ARBA00009085"/>
    </source>
</evidence>
<name>A0ABM1AZV2_LIMPO</name>
<dbReference type="PANTHER" id="PTHR24006:SF758">
    <property type="entry name" value="UBIQUITIN CARBOXYL-TERMINAL HYDROLASE 36"/>
    <property type="match status" value="1"/>
</dbReference>
<evidence type="ECO:0000256" key="9">
    <source>
        <dbReference type="ARBA" id="ARBA00039432"/>
    </source>
</evidence>
<evidence type="ECO:0000259" key="15">
    <source>
        <dbReference type="PROSITE" id="PS50235"/>
    </source>
</evidence>
<evidence type="ECO:0000313" key="17">
    <source>
        <dbReference type="RefSeq" id="XP_013771916.1"/>
    </source>
</evidence>
<keyword evidence="16" id="KW-1185">Reference proteome</keyword>
<evidence type="ECO:0000256" key="7">
    <source>
        <dbReference type="ARBA" id="ARBA00022801"/>
    </source>
</evidence>
<dbReference type="RefSeq" id="XP_013771916.1">
    <property type="nucleotide sequence ID" value="XM_013916462.1"/>
</dbReference>
<protein>
    <recommendedName>
        <fullName evidence="9">Ubiquitin carboxyl-terminal hydrolase 36</fullName>
        <ecNumber evidence="4">3.4.19.12</ecNumber>
    </recommendedName>
    <alternativeName>
        <fullName evidence="12">Deubiquitinating enzyme 36</fullName>
    </alternativeName>
    <alternativeName>
        <fullName evidence="11">Protein scrawny</fullName>
    </alternativeName>
    <alternativeName>
        <fullName evidence="10">Ubiquitin thioesterase 36</fullName>
    </alternativeName>
    <alternativeName>
        <fullName evidence="13">Ubiquitin-specific-processing protease 36</fullName>
    </alternativeName>
</protein>
<dbReference type="InterPro" id="IPR001394">
    <property type="entry name" value="Peptidase_C19_UCH"/>
</dbReference>
<feature type="compositionally biased region" description="Basic and acidic residues" evidence="14">
    <location>
        <begin position="561"/>
        <end position="571"/>
    </location>
</feature>
<dbReference type="InterPro" id="IPR018200">
    <property type="entry name" value="USP_CS"/>
</dbReference>